<dbReference type="InterPro" id="IPR000780">
    <property type="entry name" value="CheR_MeTrfase"/>
</dbReference>
<dbReference type="Pfam" id="PF01739">
    <property type="entry name" value="CheR"/>
    <property type="match status" value="1"/>
</dbReference>
<feature type="compositionally biased region" description="Pro residues" evidence="4">
    <location>
        <begin position="24"/>
        <end position="40"/>
    </location>
</feature>
<dbReference type="InterPro" id="IPR029063">
    <property type="entry name" value="SAM-dependent_MTases_sf"/>
</dbReference>
<dbReference type="OrthoDB" id="9816309at2"/>
<evidence type="ECO:0000313" key="6">
    <source>
        <dbReference type="EMBL" id="GEO79904.1"/>
    </source>
</evidence>
<sequence length="344" mass="38102">MNDSPSRRLEEKLALMRGALQPSVPAPPPRPISPVLPPLPADGRAGTTTTAQSVGGFVDWLAAEVCRRVGIAVNDSVRAKLAAVVAPIPPPALREWADRLLHKDASDPEWLSLVEMLTVHETYFMRDPNQIDFARRTAFAEVIESQRRVPAPRLRLWSAACSTGEEAYTLAILALLALADAGEASLEPDGTVRAPRRWSIDVLGTDLSRQAVRRAQEGVYQDHGMGAFRNLPTGLWRYFVALPRSEGPLVGVNSWRVRDDIRSLVRFRQFNLLSPQPAIEGVDLVFCRNVLIYFNAWGKNHAYRLICHALRPGGYAVFGPTDVPDDPNLFKAQWGPSTVIYRKA</sequence>
<feature type="domain" description="CheR-type methyltransferase" evidence="5">
    <location>
        <begin position="77"/>
        <end position="322"/>
    </location>
</feature>
<evidence type="ECO:0000313" key="7">
    <source>
        <dbReference type="Proteomes" id="UP000321567"/>
    </source>
</evidence>
<dbReference type="InterPro" id="IPR050903">
    <property type="entry name" value="Bact_Chemotaxis_MeTrfase"/>
</dbReference>
<dbReference type="Proteomes" id="UP000321567">
    <property type="component" value="Unassembled WGS sequence"/>
</dbReference>
<evidence type="ECO:0000256" key="3">
    <source>
        <dbReference type="ARBA" id="ARBA00022691"/>
    </source>
</evidence>
<keyword evidence="3" id="KW-0949">S-adenosyl-L-methionine</keyword>
<feature type="region of interest" description="Disordered" evidence="4">
    <location>
        <begin position="20"/>
        <end position="48"/>
    </location>
</feature>
<dbReference type="AlphaFoldDB" id="A0A512H369"/>
<organism evidence="6 7">
    <name type="scientific">Pararhodospirillum oryzae</name>
    <dbReference type="NCBI Taxonomy" id="478448"/>
    <lineage>
        <taxon>Bacteria</taxon>
        <taxon>Pseudomonadati</taxon>
        <taxon>Pseudomonadota</taxon>
        <taxon>Alphaproteobacteria</taxon>
        <taxon>Rhodospirillales</taxon>
        <taxon>Rhodospirillaceae</taxon>
        <taxon>Pararhodospirillum</taxon>
    </lineage>
</organism>
<reference evidence="6 7" key="1">
    <citation type="submission" date="2019-07" db="EMBL/GenBank/DDBJ databases">
        <title>Whole genome shotgun sequence of Rhodospirillum oryzae NBRC 107573.</title>
        <authorList>
            <person name="Hosoyama A."/>
            <person name="Uohara A."/>
            <person name="Ohji S."/>
            <person name="Ichikawa N."/>
        </authorList>
    </citation>
    <scope>NUCLEOTIDE SEQUENCE [LARGE SCALE GENOMIC DNA]</scope>
    <source>
        <strain evidence="6 7">NBRC 107573</strain>
    </source>
</reference>
<keyword evidence="2" id="KW-0808">Transferase</keyword>
<protein>
    <recommendedName>
        <fullName evidence="5">CheR-type methyltransferase domain-containing protein</fullName>
    </recommendedName>
</protein>
<gene>
    <name evidence="6" type="ORF">ROR02_00350</name>
</gene>
<dbReference type="RefSeq" id="WP_147161977.1">
    <property type="nucleotide sequence ID" value="NZ_BJZO01000001.1"/>
</dbReference>
<dbReference type="PROSITE" id="PS50123">
    <property type="entry name" value="CHER"/>
    <property type="match status" value="1"/>
</dbReference>
<dbReference type="InterPro" id="IPR022642">
    <property type="entry name" value="CheR_C"/>
</dbReference>
<evidence type="ECO:0000259" key="5">
    <source>
        <dbReference type="PROSITE" id="PS50123"/>
    </source>
</evidence>
<dbReference type="Gene3D" id="3.40.50.150">
    <property type="entry name" value="Vaccinia Virus protein VP39"/>
    <property type="match status" value="1"/>
</dbReference>
<keyword evidence="1" id="KW-0489">Methyltransferase</keyword>
<dbReference type="GO" id="GO:0032259">
    <property type="term" value="P:methylation"/>
    <property type="evidence" value="ECO:0007669"/>
    <property type="project" value="UniProtKB-KW"/>
</dbReference>
<comment type="caution">
    <text evidence="6">The sequence shown here is derived from an EMBL/GenBank/DDBJ whole genome shotgun (WGS) entry which is preliminary data.</text>
</comment>
<dbReference type="SUPFAM" id="SSF53335">
    <property type="entry name" value="S-adenosyl-L-methionine-dependent methyltransferases"/>
    <property type="match status" value="1"/>
</dbReference>
<dbReference type="PRINTS" id="PR00996">
    <property type="entry name" value="CHERMTFRASE"/>
</dbReference>
<dbReference type="EMBL" id="BJZO01000001">
    <property type="protein sequence ID" value="GEO79904.1"/>
    <property type="molecule type" value="Genomic_DNA"/>
</dbReference>
<proteinExistence type="predicted"/>
<name>A0A512H369_9PROT</name>
<evidence type="ECO:0000256" key="2">
    <source>
        <dbReference type="ARBA" id="ARBA00022679"/>
    </source>
</evidence>
<dbReference type="SMART" id="SM00138">
    <property type="entry name" value="MeTrc"/>
    <property type="match status" value="1"/>
</dbReference>
<dbReference type="PANTHER" id="PTHR24422:SF19">
    <property type="entry name" value="CHEMOTAXIS PROTEIN METHYLTRANSFERASE"/>
    <property type="match status" value="1"/>
</dbReference>
<evidence type="ECO:0000256" key="1">
    <source>
        <dbReference type="ARBA" id="ARBA00022603"/>
    </source>
</evidence>
<evidence type="ECO:0000256" key="4">
    <source>
        <dbReference type="SAM" id="MobiDB-lite"/>
    </source>
</evidence>
<dbReference type="GO" id="GO:0008757">
    <property type="term" value="F:S-adenosylmethionine-dependent methyltransferase activity"/>
    <property type="evidence" value="ECO:0007669"/>
    <property type="project" value="InterPro"/>
</dbReference>
<accession>A0A512H369</accession>
<keyword evidence="7" id="KW-1185">Reference proteome</keyword>
<dbReference type="PANTHER" id="PTHR24422">
    <property type="entry name" value="CHEMOTAXIS PROTEIN METHYLTRANSFERASE"/>
    <property type="match status" value="1"/>
</dbReference>